<feature type="compositionally biased region" description="Basic and acidic residues" evidence="1">
    <location>
        <begin position="195"/>
        <end position="205"/>
    </location>
</feature>
<feature type="compositionally biased region" description="Polar residues" evidence="1">
    <location>
        <begin position="172"/>
        <end position="188"/>
    </location>
</feature>
<reference evidence="2" key="1">
    <citation type="submission" date="2025-08" db="UniProtKB">
        <authorList>
            <consortium name="Ensembl"/>
        </authorList>
    </citation>
    <scope>IDENTIFICATION</scope>
</reference>
<dbReference type="Ensembl" id="ENSMSIT00000032195.1">
    <property type="protein sequence ID" value="ENSMSIP00000025505.1"/>
    <property type="gene ID" value="ENSMSIG00000021544.1"/>
</dbReference>
<organism evidence="2 3">
    <name type="scientific">Mus spicilegus</name>
    <name type="common">Mound-building mouse</name>
    <dbReference type="NCBI Taxonomy" id="10103"/>
    <lineage>
        <taxon>Eukaryota</taxon>
        <taxon>Metazoa</taxon>
        <taxon>Chordata</taxon>
        <taxon>Craniata</taxon>
        <taxon>Vertebrata</taxon>
        <taxon>Euteleostomi</taxon>
        <taxon>Mammalia</taxon>
        <taxon>Eutheria</taxon>
        <taxon>Euarchontoglires</taxon>
        <taxon>Glires</taxon>
        <taxon>Rodentia</taxon>
        <taxon>Myomorpha</taxon>
        <taxon>Muroidea</taxon>
        <taxon>Muridae</taxon>
        <taxon>Murinae</taxon>
        <taxon>Mus</taxon>
        <taxon>Mus</taxon>
    </lineage>
</organism>
<name>A0A8C6HT43_MUSSI</name>
<keyword evidence="3" id="KW-1185">Reference proteome</keyword>
<proteinExistence type="predicted"/>
<sequence length="254" mass="26934">APSLLARVPFLPSLFFSFLSPLPFLGPKLPLSISTLRASCHSDRHLHPSPLVHPPAAGLSKTLRFSLCPGAVFPLPGFLPPITRNAAPHPLPPRLSFPSPRSFRAVSPGVFRAARTQAAGSRRHCANGRPGPEARAPGSPKRAAARSRRSPPGFSVGQPEMAPQSEPRDGFSNAQEKMSSRGESTLHSCSGHETPGQKEGIHTEQAEASCMGSQASTPQKAEPAGSVPGDHMKFHCSLMRKHQMSPDACSSVSV</sequence>
<reference evidence="2" key="2">
    <citation type="submission" date="2025-09" db="UniProtKB">
        <authorList>
            <consortium name="Ensembl"/>
        </authorList>
    </citation>
    <scope>IDENTIFICATION</scope>
</reference>
<accession>A0A8C6HT43</accession>
<evidence type="ECO:0000256" key="1">
    <source>
        <dbReference type="SAM" id="MobiDB-lite"/>
    </source>
</evidence>
<dbReference type="AlphaFoldDB" id="A0A8C6HT43"/>
<protein>
    <submittedName>
        <fullName evidence="2">Uncharacterized protein</fullName>
    </submittedName>
</protein>
<dbReference type="Proteomes" id="UP000694415">
    <property type="component" value="Unplaced"/>
</dbReference>
<evidence type="ECO:0000313" key="2">
    <source>
        <dbReference type="Ensembl" id="ENSMSIP00000025505.1"/>
    </source>
</evidence>
<evidence type="ECO:0000313" key="3">
    <source>
        <dbReference type="Proteomes" id="UP000694415"/>
    </source>
</evidence>
<feature type="region of interest" description="Disordered" evidence="1">
    <location>
        <begin position="115"/>
        <end position="229"/>
    </location>
</feature>
<dbReference type="GeneTree" id="ENSGT00940000169246"/>